<comment type="caution">
    <text evidence="7">The sequence shown here is derived from an EMBL/GenBank/DDBJ whole genome shotgun (WGS) entry which is preliminary data.</text>
</comment>
<evidence type="ECO:0000256" key="5">
    <source>
        <dbReference type="PROSITE-ProRule" id="PRU01240"/>
    </source>
</evidence>
<dbReference type="GO" id="GO:0004252">
    <property type="term" value="F:serine-type endopeptidase activity"/>
    <property type="evidence" value="ECO:0007669"/>
    <property type="project" value="InterPro"/>
</dbReference>
<keyword evidence="8" id="KW-1185">Reference proteome</keyword>
<dbReference type="InterPro" id="IPR050131">
    <property type="entry name" value="Peptidase_S8_subtilisin-like"/>
</dbReference>
<organism evidence="7 8">
    <name type="scientific">Dactylonectria macrodidyma</name>
    <dbReference type="NCBI Taxonomy" id="307937"/>
    <lineage>
        <taxon>Eukaryota</taxon>
        <taxon>Fungi</taxon>
        <taxon>Dikarya</taxon>
        <taxon>Ascomycota</taxon>
        <taxon>Pezizomycotina</taxon>
        <taxon>Sordariomycetes</taxon>
        <taxon>Hypocreomycetidae</taxon>
        <taxon>Hypocreales</taxon>
        <taxon>Nectriaceae</taxon>
        <taxon>Dactylonectria</taxon>
    </lineage>
</organism>
<dbReference type="InterPro" id="IPR015500">
    <property type="entry name" value="Peptidase_S8_subtilisin-rel"/>
</dbReference>
<dbReference type="EMBL" id="JAGMUV010000004">
    <property type="protein sequence ID" value="KAH7160746.1"/>
    <property type="molecule type" value="Genomic_DNA"/>
</dbReference>
<keyword evidence="3" id="KW-0378">Hydrolase</keyword>
<evidence type="ECO:0000256" key="1">
    <source>
        <dbReference type="ARBA" id="ARBA00011073"/>
    </source>
</evidence>
<feature type="domain" description="Peptidase S8/S53" evidence="6">
    <location>
        <begin position="105"/>
        <end position="216"/>
    </location>
</feature>
<dbReference type="AlphaFoldDB" id="A0A9P9FF06"/>
<sequence length="218" mass="23091">MEIIGIATSIASRTKRDIPSTYDKVKVLKTFESDVFSSAKLETDAENIDTLLALPEVVAAWPNLRVHLLAPINTRQVAVNQSEADTYAVHWATGVANLHDQGMFGEGAKVGIMDTGVVAGGYDFVRDNWVAGSARNPDGDPLDQSGHGHHVAGIVAGELDSGWVGVAPKSTIYSYKVFGAGDGTYEDIIIEAMSKAFDDGIDVITISIGGRGGWANSV</sequence>
<dbReference type="Proteomes" id="UP000738349">
    <property type="component" value="Unassembled WGS sequence"/>
</dbReference>
<evidence type="ECO:0000259" key="6">
    <source>
        <dbReference type="Pfam" id="PF00082"/>
    </source>
</evidence>
<keyword evidence="2" id="KW-0645">Protease</keyword>
<dbReference type="SUPFAM" id="SSF52743">
    <property type="entry name" value="Subtilisin-like"/>
    <property type="match status" value="1"/>
</dbReference>
<comment type="similarity">
    <text evidence="1 5">Belongs to the peptidase S8 family.</text>
</comment>
<dbReference type="Pfam" id="PF00082">
    <property type="entry name" value="Peptidase_S8"/>
    <property type="match status" value="1"/>
</dbReference>
<keyword evidence="4" id="KW-0720">Serine protease</keyword>
<name>A0A9P9FF06_9HYPO</name>
<dbReference type="PANTHER" id="PTHR43806">
    <property type="entry name" value="PEPTIDASE S8"/>
    <property type="match status" value="1"/>
</dbReference>
<dbReference type="Gene3D" id="3.40.50.200">
    <property type="entry name" value="Peptidase S8/S53 domain"/>
    <property type="match status" value="1"/>
</dbReference>
<evidence type="ECO:0000256" key="2">
    <source>
        <dbReference type="ARBA" id="ARBA00022670"/>
    </source>
</evidence>
<dbReference type="PRINTS" id="PR00723">
    <property type="entry name" value="SUBTILISIN"/>
</dbReference>
<proteinExistence type="inferred from homology"/>
<comment type="caution">
    <text evidence="5">Lacks conserved residue(s) required for the propagation of feature annotation.</text>
</comment>
<dbReference type="InterPro" id="IPR000209">
    <property type="entry name" value="Peptidase_S8/S53_dom"/>
</dbReference>
<dbReference type="PROSITE" id="PS51892">
    <property type="entry name" value="SUBTILASE"/>
    <property type="match status" value="1"/>
</dbReference>
<evidence type="ECO:0000313" key="7">
    <source>
        <dbReference type="EMBL" id="KAH7160746.1"/>
    </source>
</evidence>
<evidence type="ECO:0000256" key="4">
    <source>
        <dbReference type="ARBA" id="ARBA00022825"/>
    </source>
</evidence>
<dbReference type="PANTHER" id="PTHR43806:SF11">
    <property type="entry name" value="CEREVISIN-RELATED"/>
    <property type="match status" value="1"/>
</dbReference>
<accession>A0A9P9FF06</accession>
<reference evidence="7" key="1">
    <citation type="journal article" date="2021" name="Nat. Commun.">
        <title>Genetic determinants of endophytism in the Arabidopsis root mycobiome.</title>
        <authorList>
            <person name="Mesny F."/>
            <person name="Miyauchi S."/>
            <person name="Thiergart T."/>
            <person name="Pickel B."/>
            <person name="Atanasova L."/>
            <person name="Karlsson M."/>
            <person name="Huettel B."/>
            <person name="Barry K.W."/>
            <person name="Haridas S."/>
            <person name="Chen C."/>
            <person name="Bauer D."/>
            <person name="Andreopoulos W."/>
            <person name="Pangilinan J."/>
            <person name="LaButti K."/>
            <person name="Riley R."/>
            <person name="Lipzen A."/>
            <person name="Clum A."/>
            <person name="Drula E."/>
            <person name="Henrissat B."/>
            <person name="Kohler A."/>
            <person name="Grigoriev I.V."/>
            <person name="Martin F.M."/>
            <person name="Hacquard S."/>
        </authorList>
    </citation>
    <scope>NUCLEOTIDE SEQUENCE</scope>
    <source>
        <strain evidence="7">MPI-CAGE-AT-0147</strain>
    </source>
</reference>
<protein>
    <submittedName>
        <fullName evidence="7">Peptidase S8/S53 domain-containing protein</fullName>
    </submittedName>
</protein>
<evidence type="ECO:0000313" key="8">
    <source>
        <dbReference type="Proteomes" id="UP000738349"/>
    </source>
</evidence>
<gene>
    <name evidence="7" type="ORF">EDB81DRAFT_879090</name>
</gene>
<dbReference type="InterPro" id="IPR036852">
    <property type="entry name" value="Peptidase_S8/S53_dom_sf"/>
</dbReference>
<dbReference type="GO" id="GO:0006508">
    <property type="term" value="P:proteolysis"/>
    <property type="evidence" value="ECO:0007669"/>
    <property type="project" value="UniProtKB-KW"/>
</dbReference>
<dbReference type="OrthoDB" id="5086855at2759"/>
<evidence type="ECO:0000256" key="3">
    <source>
        <dbReference type="ARBA" id="ARBA00022801"/>
    </source>
</evidence>